<protein>
    <submittedName>
        <fullName evidence="2">Uncharacterized protein</fullName>
    </submittedName>
</protein>
<evidence type="ECO:0000256" key="1">
    <source>
        <dbReference type="SAM" id="Phobius"/>
    </source>
</evidence>
<dbReference type="Proteomes" id="UP000027195">
    <property type="component" value="Unassembled WGS sequence"/>
</dbReference>
<reference evidence="3" key="1">
    <citation type="journal article" date="2014" name="Proc. Natl. Acad. Sci. U.S.A.">
        <title>Extensive sampling of basidiomycete genomes demonstrates inadequacy of the white-rot/brown-rot paradigm for wood decay fungi.</title>
        <authorList>
            <person name="Riley R."/>
            <person name="Salamov A.A."/>
            <person name="Brown D.W."/>
            <person name="Nagy L.G."/>
            <person name="Floudas D."/>
            <person name="Held B.W."/>
            <person name="Levasseur A."/>
            <person name="Lombard V."/>
            <person name="Morin E."/>
            <person name="Otillar R."/>
            <person name="Lindquist E.A."/>
            <person name="Sun H."/>
            <person name="LaButti K.M."/>
            <person name="Schmutz J."/>
            <person name="Jabbour D."/>
            <person name="Luo H."/>
            <person name="Baker S.E."/>
            <person name="Pisabarro A.G."/>
            <person name="Walton J.D."/>
            <person name="Blanchette R.A."/>
            <person name="Henrissat B."/>
            <person name="Martin F."/>
            <person name="Cullen D."/>
            <person name="Hibbett D.S."/>
            <person name="Grigoriev I.V."/>
        </authorList>
    </citation>
    <scope>NUCLEOTIDE SEQUENCE [LARGE SCALE GENOMIC DNA]</scope>
    <source>
        <strain evidence="3">FD-172 SS1</strain>
    </source>
</reference>
<gene>
    <name evidence="2" type="ORF">BOTBODRAFT_183311</name>
</gene>
<keyword evidence="1" id="KW-0812">Transmembrane</keyword>
<feature type="transmembrane region" description="Helical" evidence="1">
    <location>
        <begin position="124"/>
        <end position="143"/>
    </location>
</feature>
<proteinExistence type="predicted"/>
<dbReference type="HOGENOM" id="CLU_1562632_0_0_1"/>
<dbReference type="EMBL" id="KL198017">
    <property type="protein sequence ID" value="KDQ20544.1"/>
    <property type="molecule type" value="Genomic_DNA"/>
</dbReference>
<dbReference type="AlphaFoldDB" id="A0A067MY54"/>
<organism evidence="2 3">
    <name type="scientific">Botryobasidium botryosum (strain FD-172 SS1)</name>
    <dbReference type="NCBI Taxonomy" id="930990"/>
    <lineage>
        <taxon>Eukaryota</taxon>
        <taxon>Fungi</taxon>
        <taxon>Dikarya</taxon>
        <taxon>Basidiomycota</taxon>
        <taxon>Agaricomycotina</taxon>
        <taxon>Agaricomycetes</taxon>
        <taxon>Cantharellales</taxon>
        <taxon>Botryobasidiaceae</taxon>
        <taxon>Botryobasidium</taxon>
    </lineage>
</organism>
<evidence type="ECO:0000313" key="2">
    <source>
        <dbReference type="EMBL" id="KDQ20544.1"/>
    </source>
</evidence>
<sequence>MSASPLDSHPNPQPPPPTSLFHTHWASRSSFGIFRAFRTEFLRFTSLNLRISFSSSHISISLSLSLPLRSRASSLCSLSPSSHLSWASSSAFMFTAPPPSRHPLTLDPTFRSSGIPRRFAPHHFFPPIFCFSLLLVFTFLQCLKWGSMYIHCIVQKKPPLFATNPHPLSDM</sequence>
<keyword evidence="3" id="KW-1185">Reference proteome</keyword>
<accession>A0A067MY54</accession>
<name>A0A067MY54_BOTB1</name>
<keyword evidence="1" id="KW-0472">Membrane</keyword>
<dbReference type="InParanoid" id="A0A067MY54"/>
<keyword evidence="1" id="KW-1133">Transmembrane helix</keyword>
<evidence type="ECO:0000313" key="3">
    <source>
        <dbReference type="Proteomes" id="UP000027195"/>
    </source>
</evidence>